<accession>A0A7X2PC54</accession>
<dbReference type="GO" id="GO:0005886">
    <property type="term" value="C:plasma membrane"/>
    <property type="evidence" value="ECO:0007669"/>
    <property type="project" value="UniProtKB-SubCell"/>
</dbReference>
<evidence type="ECO:0000256" key="1">
    <source>
        <dbReference type="ARBA" id="ARBA00004651"/>
    </source>
</evidence>
<sequence>MKENLLRVKKPRDWYYWIFMAPALLLFSLFIVAPTVGSVYYSFTNWDGISPRMNFIGLQNYIEIFTSARFGNALKNTIILTMFVSVLENVFALALALLVDKVIKAKNFFRSIFYIPVLVSGIVSGFIWKVMYNYNFGVINSMLRGMGLENLTQDWLGDTRFTLIAIGTVLVWKGVGYYMIIYLASLQSISADVLEAAMIDGAGPWQKFTKITMPLISGAFTVNFTLSLINGLKIFDQINVMTDGGPGFTSETLVYLLYKVGFNEGRQGFGTAVGIVLLFLILILNGAQQKFLKSREVQL</sequence>
<keyword evidence="5 7" id="KW-1133">Transmembrane helix</keyword>
<dbReference type="InterPro" id="IPR035906">
    <property type="entry name" value="MetI-like_sf"/>
</dbReference>
<gene>
    <name evidence="9" type="ORF">FYJ80_05070</name>
</gene>
<dbReference type="GO" id="GO:0055085">
    <property type="term" value="P:transmembrane transport"/>
    <property type="evidence" value="ECO:0007669"/>
    <property type="project" value="InterPro"/>
</dbReference>
<evidence type="ECO:0000256" key="6">
    <source>
        <dbReference type="ARBA" id="ARBA00023136"/>
    </source>
</evidence>
<feature type="domain" description="ABC transmembrane type-1" evidence="8">
    <location>
        <begin position="74"/>
        <end position="288"/>
    </location>
</feature>
<comment type="subcellular location">
    <subcellularLocation>
        <location evidence="1 7">Cell membrane</location>
        <topology evidence="1 7">Multi-pass membrane protein</topology>
    </subcellularLocation>
</comment>
<dbReference type="PROSITE" id="PS50928">
    <property type="entry name" value="ABC_TM1"/>
    <property type="match status" value="1"/>
</dbReference>
<feature type="transmembrane region" description="Helical" evidence="7">
    <location>
        <begin position="78"/>
        <end position="99"/>
    </location>
</feature>
<dbReference type="Pfam" id="PF00528">
    <property type="entry name" value="BPD_transp_1"/>
    <property type="match status" value="1"/>
</dbReference>
<dbReference type="EMBL" id="VUNN01000007">
    <property type="protein sequence ID" value="MSU06147.1"/>
    <property type="molecule type" value="Genomic_DNA"/>
</dbReference>
<dbReference type="AlphaFoldDB" id="A0A7X2PC54"/>
<comment type="similarity">
    <text evidence="7">Belongs to the binding-protein-dependent transport system permease family.</text>
</comment>
<organism evidence="9 10">
    <name type="scientific">Bullifex porci</name>
    <dbReference type="NCBI Taxonomy" id="2606638"/>
    <lineage>
        <taxon>Bacteria</taxon>
        <taxon>Pseudomonadati</taxon>
        <taxon>Spirochaetota</taxon>
        <taxon>Spirochaetia</taxon>
        <taxon>Spirochaetales</taxon>
        <taxon>Spirochaetaceae</taxon>
        <taxon>Bullifex</taxon>
    </lineage>
</organism>
<comment type="caution">
    <text evidence="9">The sequence shown here is derived from an EMBL/GenBank/DDBJ whole genome shotgun (WGS) entry which is preliminary data.</text>
</comment>
<keyword evidence="10" id="KW-1185">Reference proteome</keyword>
<dbReference type="PANTHER" id="PTHR30193:SF37">
    <property type="entry name" value="INNER MEMBRANE ABC TRANSPORTER PERMEASE PROTEIN YCJO"/>
    <property type="match status" value="1"/>
</dbReference>
<feature type="transmembrane region" description="Helical" evidence="7">
    <location>
        <begin position="111"/>
        <end position="132"/>
    </location>
</feature>
<evidence type="ECO:0000256" key="2">
    <source>
        <dbReference type="ARBA" id="ARBA00022448"/>
    </source>
</evidence>
<feature type="transmembrane region" description="Helical" evidence="7">
    <location>
        <begin position="215"/>
        <end position="235"/>
    </location>
</feature>
<feature type="transmembrane region" description="Helical" evidence="7">
    <location>
        <begin position="268"/>
        <end position="287"/>
    </location>
</feature>
<evidence type="ECO:0000256" key="7">
    <source>
        <dbReference type="RuleBase" id="RU363032"/>
    </source>
</evidence>
<evidence type="ECO:0000256" key="3">
    <source>
        <dbReference type="ARBA" id="ARBA00022475"/>
    </source>
</evidence>
<keyword evidence="4 7" id="KW-0812">Transmembrane</keyword>
<dbReference type="InterPro" id="IPR051393">
    <property type="entry name" value="ABC_transporter_permease"/>
</dbReference>
<feature type="transmembrane region" description="Helical" evidence="7">
    <location>
        <begin position="161"/>
        <end position="184"/>
    </location>
</feature>
<proteinExistence type="inferred from homology"/>
<keyword evidence="3" id="KW-1003">Cell membrane</keyword>
<dbReference type="Proteomes" id="UP000460549">
    <property type="component" value="Unassembled WGS sequence"/>
</dbReference>
<name>A0A7X2PC54_9SPIO</name>
<feature type="transmembrane region" description="Helical" evidence="7">
    <location>
        <begin position="14"/>
        <end position="43"/>
    </location>
</feature>
<evidence type="ECO:0000256" key="5">
    <source>
        <dbReference type="ARBA" id="ARBA00022989"/>
    </source>
</evidence>
<evidence type="ECO:0000259" key="8">
    <source>
        <dbReference type="PROSITE" id="PS50928"/>
    </source>
</evidence>
<dbReference type="PANTHER" id="PTHR30193">
    <property type="entry name" value="ABC TRANSPORTER PERMEASE PROTEIN"/>
    <property type="match status" value="1"/>
</dbReference>
<dbReference type="SUPFAM" id="SSF160964">
    <property type="entry name" value="MalF N-terminal region-like"/>
    <property type="match status" value="1"/>
</dbReference>
<dbReference type="Gene3D" id="1.10.3720.10">
    <property type="entry name" value="MetI-like"/>
    <property type="match status" value="1"/>
</dbReference>
<dbReference type="CDD" id="cd06261">
    <property type="entry name" value="TM_PBP2"/>
    <property type="match status" value="1"/>
</dbReference>
<dbReference type="InterPro" id="IPR000515">
    <property type="entry name" value="MetI-like"/>
</dbReference>
<protein>
    <submittedName>
        <fullName evidence="9">Sugar ABC transporter permease</fullName>
    </submittedName>
</protein>
<evidence type="ECO:0000256" key="4">
    <source>
        <dbReference type="ARBA" id="ARBA00022692"/>
    </source>
</evidence>
<evidence type="ECO:0000313" key="10">
    <source>
        <dbReference type="Proteomes" id="UP000460549"/>
    </source>
</evidence>
<reference evidence="9 10" key="1">
    <citation type="submission" date="2019-08" db="EMBL/GenBank/DDBJ databases">
        <title>In-depth cultivation of the pig gut microbiome towards novel bacterial diversity and tailored functional studies.</title>
        <authorList>
            <person name="Wylensek D."/>
            <person name="Hitch T.C.A."/>
            <person name="Clavel T."/>
        </authorList>
    </citation>
    <scope>NUCLEOTIDE SEQUENCE [LARGE SCALE GENOMIC DNA]</scope>
    <source>
        <strain evidence="9 10">NM-380-WT-3C1</strain>
    </source>
</reference>
<keyword evidence="6 7" id="KW-0472">Membrane</keyword>
<dbReference type="RefSeq" id="WP_154425122.1">
    <property type="nucleotide sequence ID" value="NZ_VUNN01000007.1"/>
</dbReference>
<keyword evidence="2 7" id="KW-0813">Transport</keyword>
<evidence type="ECO:0000313" key="9">
    <source>
        <dbReference type="EMBL" id="MSU06147.1"/>
    </source>
</evidence>
<dbReference type="SUPFAM" id="SSF161098">
    <property type="entry name" value="MetI-like"/>
    <property type="match status" value="1"/>
</dbReference>